<evidence type="ECO:0000259" key="1">
    <source>
        <dbReference type="Pfam" id="PF00534"/>
    </source>
</evidence>
<dbReference type="SUPFAM" id="SSF53756">
    <property type="entry name" value="UDP-Glycosyltransferase/glycogen phosphorylase"/>
    <property type="match status" value="1"/>
</dbReference>
<evidence type="ECO:0000313" key="3">
    <source>
        <dbReference type="Proteomes" id="UP000309544"/>
    </source>
</evidence>
<dbReference type="InterPro" id="IPR001296">
    <property type="entry name" value="Glyco_trans_1"/>
</dbReference>
<dbReference type="PANTHER" id="PTHR45947:SF3">
    <property type="entry name" value="SULFOQUINOVOSYL TRANSFERASE SQD2"/>
    <property type="match status" value="1"/>
</dbReference>
<gene>
    <name evidence="2" type="ORF">FGF68_05380</name>
</gene>
<dbReference type="EMBL" id="VDCI01000003">
    <property type="protein sequence ID" value="TNJ37006.1"/>
    <property type="molecule type" value="Genomic_DNA"/>
</dbReference>
<dbReference type="Proteomes" id="UP000309544">
    <property type="component" value="Unassembled WGS sequence"/>
</dbReference>
<keyword evidence="2" id="KW-0808">Transferase</keyword>
<comment type="caution">
    <text evidence="2">The sequence shown here is derived from an EMBL/GenBank/DDBJ whole genome shotgun (WGS) entry which is preliminary data.</text>
</comment>
<feature type="domain" description="Glycosyl transferase family 1" evidence="1">
    <location>
        <begin position="232"/>
        <end position="392"/>
    </location>
</feature>
<dbReference type="PANTHER" id="PTHR45947">
    <property type="entry name" value="SULFOQUINOVOSYL TRANSFERASE SQD2"/>
    <property type="match status" value="1"/>
</dbReference>
<dbReference type="AlphaFoldDB" id="A0A5C4S0H6"/>
<protein>
    <submittedName>
        <fullName evidence="2">Glycosyltransferase family 4 protein</fullName>
    </submittedName>
</protein>
<dbReference type="InterPro" id="IPR050194">
    <property type="entry name" value="Glycosyltransferase_grp1"/>
</dbReference>
<evidence type="ECO:0000313" key="2">
    <source>
        <dbReference type="EMBL" id="TNJ37006.1"/>
    </source>
</evidence>
<keyword evidence="3" id="KW-1185">Reference proteome</keyword>
<dbReference type="GO" id="GO:0016757">
    <property type="term" value="F:glycosyltransferase activity"/>
    <property type="evidence" value="ECO:0007669"/>
    <property type="project" value="InterPro"/>
</dbReference>
<name>A0A5C4S0H6_PROVB</name>
<reference evidence="2 3" key="1">
    <citation type="submission" date="2019-05" db="EMBL/GenBank/DDBJ databases">
        <title>Draft Whole-Genome sequence of the green sulfur bacterium Prosthecochloris vibrioformis DSM 260.</title>
        <authorList>
            <person name="Meyer T.E."/>
            <person name="Kyndt J.A."/>
        </authorList>
    </citation>
    <scope>NUCLEOTIDE SEQUENCE [LARGE SCALE GENOMIC DNA]</scope>
    <source>
        <strain evidence="2 3">DSM 260</strain>
    </source>
</reference>
<organism evidence="2 3">
    <name type="scientific">Prosthecochloris vibrioformis</name>
    <name type="common">Chlorobium vibrioforme</name>
    <dbReference type="NCBI Taxonomy" id="1098"/>
    <lineage>
        <taxon>Bacteria</taxon>
        <taxon>Pseudomonadati</taxon>
        <taxon>Chlorobiota</taxon>
        <taxon>Chlorobiia</taxon>
        <taxon>Chlorobiales</taxon>
        <taxon>Chlorobiaceae</taxon>
        <taxon>Prosthecochloris</taxon>
    </lineage>
</organism>
<dbReference type="Gene3D" id="3.40.50.2000">
    <property type="entry name" value="Glycogen Phosphorylase B"/>
    <property type="match status" value="2"/>
</dbReference>
<sequence length="414" mass="47022">MPPKSTMLLVLPVPFRMGEAGLMVEHQAHHGMRRWLDSFTHLSIAAPLIPEPLALQRPEISWLPASDLTTYIDFCPLPWAYRPDLFLKCIPHVASILNNEIDKCHYLQFALGGLWGDWAAIAAILALKKQRTFSVHTDRVEHEVVLKVSRELSRSRRLRAVAESAMMKALHKFIIKRCGLGLFHGMDTYEYYHAWMQQNGKGDKAYCIHNIHDEGLQETSVKPLPPTPPLFKEKKGLRILYTGRIEATKAPMQWLTVLNRLKEKNMAVDAVWAGDGNLRQEFMKKISDYKLEGIVTTPGFIKDRTMIAELYRSADIFLFTHITPESPRCLLEALRFGVPIIGYESAFARDLIAGNGGGFLVPNENTEILAEAVAELISNQKHLSRLKEQAFKDGARFTSKAVFEERSRLIKVYT</sequence>
<dbReference type="Pfam" id="PF00534">
    <property type="entry name" value="Glycos_transf_1"/>
    <property type="match status" value="1"/>
</dbReference>
<proteinExistence type="predicted"/>
<accession>A0A5C4S0H6</accession>